<evidence type="ECO:0000313" key="9">
    <source>
        <dbReference type="RefSeq" id="XP_024938931.1"/>
    </source>
</evidence>
<organism evidence="8 9">
    <name type="scientific">Cephus cinctus</name>
    <name type="common">Wheat stem sawfly</name>
    <dbReference type="NCBI Taxonomy" id="211228"/>
    <lineage>
        <taxon>Eukaryota</taxon>
        <taxon>Metazoa</taxon>
        <taxon>Ecdysozoa</taxon>
        <taxon>Arthropoda</taxon>
        <taxon>Hexapoda</taxon>
        <taxon>Insecta</taxon>
        <taxon>Pterygota</taxon>
        <taxon>Neoptera</taxon>
        <taxon>Endopterygota</taxon>
        <taxon>Hymenoptera</taxon>
        <taxon>Cephoidea</taxon>
        <taxon>Cephidae</taxon>
        <taxon>Cephus</taxon>
    </lineage>
</organism>
<dbReference type="AlphaFoldDB" id="A0AAJ7VZL0"/>
<dbReference type="Gene3D" id="2.40.10.10">
    <property type="entry name" value="Trypsin-like serine proteases"/>
    <property type="match status" value="1"/>
</dbReference>
<dbReference type="GO" id="GO:0005576">
    <property type="term" value="C:extracellular region"/>
    <property type="evidence" value="ECO:0007669"/>
    <property type="project" value="UniProtKB-SubCell"/>
</dbReference>
<keyword evidence="8" id="KW-1185">Reference proteome</keyword>
<dbReference type="SMART" id="SM00020">
    <property type="entry name" value="Tryp_SPc"/>
    <property type="match status" value="1"/>
</dbReference>
<dbReference type="PROSITE" id="PS00135">
    <property type="entry name" value="TRYPSIN_SER"/>
    <property type="match status" value="1"/>
</dbReference>
<dbReference type="GO" id="GO:0004252">
    <property type="term" value="F:serine-type endopeptidase activity"/>
    <property type="evidence" value="ECO:0007669"/>
    <property type="project" value="InterPro"/>
</dbReference>
<evidence type="ECO:0000256" key="6">
    <source>
        <dbReference type="ARBA" id="ARBA00024195"/>
    </source>
</evidence>
<accession>A0AAJ7VZL0</accession>
<keyword evidence="4" id="KW-0720">Serine protease</keyword>
<dbReference type="KEGG" id="ccin:107265736"/>
<gene>
    <name evidence="9" type="primary">LOC107265736</name>
</gene>
<feature type="domain" description="Peptidase S1" evidence="7">
    <location>
        <begin position="1"/>
        <end position="139"/>
    </location>
</feature>
<comment type="similarity">
    <text evidence="6">Belongs to the peptidase S1 family. CLIP subfamily.</text>
</comment>
<evidence type="ECO:0000259" key="7">
    <source>
        <dbReference type="PROSITE" id="PS50240"/>
    </source>
</evidence>
<proteinExistence type="inferred from homology"/>
<dbReference type="Proteomes" id="UP000694920">
    <property type="component" value="Unplaced"/>
</dbReference>
<keyword evidence="5" id="KW-1015">Disulfide bond</keyword>
<evidence type="ECO:0000256" key="2">
    <source>
        <dbReference type="ARBA" id="ARBA00022670"/>
    </source>
</evidence>
<dbReference type="RefSeq" id="XP_024938931.1">
    <property type="nucleotide sequence ID" value="XM_025083163.1"/>
</dbReference>
<evidence type="ECO:0000256" key="1">
    <source>
        <dbReference type="ARBA" id="ARBA00004239"/>
    </source>
</evidence>
<dbReference type="PROSITE" id="PS50240">
    <property type="entry name" value="TRYPSIN_DOM"/>
    <property type="match status" value="1"/>
</dbReference>
<name>A0AAJ7VZL0_CEPCN</name>
<evidence type="ECO:0000313" key="8">
    <source>
        <dbReference type="Proteomes" id="UP000694920"/>
    </source>
</evidence>
<dbReference type="InterPro" id="IPR033116">
    <property type="entry name" value="TRYPSIN_SER"/>
</dbReference>
<protein>
    <submittedName>
        <fullName evidence="9">Serine protease grass</fullName>
    </submittedName>
</protein>
<dbReference type="GeneID" id="107265736"/>
<dbReference type="PANTHER" id="PTHR24256">
    <property type="entry name" value="TRYPTASE-RELATED"/>
    <property type="match status" value="1"/>
</dbReference>
<evidence type="ECO:0000256" key="4">
    <source>
        <dbReference type="ARBA" id="ARBA00022825"/>
    </source>
</evidence>
<sequence>MADDVLYKDFKALTYSVFLLCKVTVTGWGATEIDGTRKSSTELLQINIPIVPYDRCAQIFKDKVDITYKQLCAGGERPTDSSSGDSGGPLQTLGLLNYQLKYIQYGVVSFGIMSCGTQGIPGVYTRVSYYMDWILNTIAD</sequence>
<dbReference type="FunFam" id="2.40.10.10:FF:000036">
    <property type="entry name" value="Trypsin beta"/>
    <property type="match status" value="1"/>
</dbReference>
<dbReference type="SUPFAM" id="SSF50494">
    <property type="entry name" value="Trypsin-like serine proteases"/>
    <property type="match status" value="1"/>
</dbReference>
<dbReference type="InterPro" id="IPR009003">
    <property type="entry name" value="Peptidase_S1_PA"/>
</dbReference>
<reference evidence="9" key="1">
    <citation type="submission" date="2025-08" db="UniProtKB">
        <authorList>
            <consortium name="RefSeq"/>
        </authorList>
    </citation>
    <scope>IDENTIFICATION</scope>
</reference>
<comment type="subcellular location">
    <subcellularLocation>
        <location evidence="1">Secreted</location>
        <location evidence="1">Extracellular space</location>
    </subcellularLocation>
</comment>
<dbReference type="InterPro" id="IPR001254">
    <property type="entry name" value="Trypsin_dom"/>
</dbReference>
<dbReference type="InterPro" id="IPR043504">
    <property type="entry name" value="Peptidase_S1_PA_chymotrypsin"/>
</dbReference>
<evidence type="ECO:0000256" key="5">
    <source>
        <dbReference type="ARBA" id="ARBA00023157"/>
    </source>
</evidence>
<evidence type="ECO:0000256" key="3">
    <source>
        <dbReference type="ARBA" id="ARBA00022801"/>
    </source>
</evidence>
<dbReference type="GO" id="GO:0006508">
    <property type="term" value="P:proteolysis"/>
    <property type="evidence" value="ECO:0007669"/>
    <property type="project" value="UniProtKB-KW"/>
</dbReference>
<keyword evidence="2 9" id="KW-0645">Protease</keyword>
<keyword evidence="3" id="KW-0378">Hydrolase</keyword>
<dbReference type="Pfam" id="PF00089">
    <property type="entry name" value="Trypsin"/>
    <property type="match status" value="1"/>
</dbReference>
<dbReference type="InterPro" id="IPR051487">
    <property type="entry name" value="Ser/Thr_Proteases_Immune/Dev"/>
</dbReference>